<proteinExistence type="predicted"/>
<keyword evidence="3" id="KW-1185">Reference proteome</keyword>
<organism evidence="2 3">
    <name type="scientific">Fonsecaea monophora</name>
    <dbReference type="NCBI Taxonomy" id="254056"/>
    <lineage>
        <taxon>Eukaryota</taxon>
        <taxon>Fungi</taxon>
        <taxon>Dikarya</taxon>
        <taxon>Ascomycota</taxon>
        <taxon>Pezizomycotina</taxon>
        <taxon>Eurotiomycetes</taxon>
        <taxon>Chaetothyriomycetidae</taxon>
        <taxon>Chaetothyriales</taxon>
        <taxon>Herpotrichiellaceae</taxon>
        <taxon>Fonsecaea</taxon>
    </lineage>
</organism>
<dbReference type="GeneID" id="34595719"/>
<comment type="caution">
    <text evidence="2">The sequence shown here is derived from an EMBL/GenBank/DDBJ whole genome shotgun (WGS) entry which is preliminary data.</text>
</comment>
<feature type="transmembrane region" description="Helical" evidence="1">
    <location>
        <begin position="24"/>
        <end position="48"/>
    </location>
</feature>
<evidence type="ECO:0000256" key="1">
    <source>
        <dbReference type="SAM" id="Phobius"/>
    </source>
</evidence>
<dbReference type="RefSeq" id="XP_022517141.1">
    <property type="nucleotide sequence ID" value="XM_022650527.1"/>
</dbReference>
<sequence length="100" mass="11348">MDDPPLASLSLTHVRYHQTPGDPISYASAWLALVPQGLCVVYVTLIWASREAEIFLMFAGQMACEVVNFGLKRLIREERPKRTLRLFLSYEPINPSLSKL</sequence>
<evidence type="ECO:0000313" key="3">
    <source>
        <dbReference type="Proteomes" id="UP000077002"/>
    </source>
</evidence>
<accession>A0A177FPY8</accession>
<dbReference type="OrthoDB" id="302705at2759"/>
<evidence type="ECO:0000313" key="2">
    <source>
        <dbReference type="EMBL" id="OAG45189.1"/>
    </source>
</evidence>
<keyword evidence="1" id="KW-0472">Membrane</keyword>
<protein>
    <submittedName>
        <fullName evidence="2">Uncharacterized protein</fullName>
    </submittedName>
</protein>
<dbReference type="EMBL" id="LVKK01000002">
    <property type="protein sequence ID" value="OAG45189.1"/>
    <property type="molecule type" value="Genomic_DNA"/>
</dbReference>
<dbReference type="UniPathway" id="UPA00378"/>
<reference evidence="2 3" key="1">
    <citation type="submission" date="2016-03" db="EMBL/GenBank/DDBJ databases">
        <title>Draft genome sequence of the Fonsecaea monophora CBS 269.37.</title>
        <authorList>
            <person name="Bombassaro A."/>
            <person name="Vinicius W.A."/>
            <person name="De Hoog S."/>
            <person name="Sun J."/>
            <person name="Souza E.M."/>
            <person name="Raittz R.T."/>
            <person name="Costa F."/>
            <person name="Leao A.C."/>
            <person name="Tadra-Sfeir M.Z."/>
            <person name="Baura V."/>
            <person name="Balsanelli E."/>
            <person name="Pedrosa F.O."/>
            <person name="Moreno L.F."/>
            <person name="Steffens M.B."/>
            <person name="Xi L."/>
            <person name="Bocca A.L."/>
            <person name="Felipe M.S."/>
            <person name="Teixeira M."/>
            <person name="Telles Filho F.Q."/>
            <person name="Azevedo C.M."/>
            <person name="Gomes R."/>
            <person name="Vicente V.A."/>
        </authorList>
    </citation>
    <scope>NUCLEOTIDE SEQUENCE [LARGE SCALE GENOMIC DNA]</scope>
    <source>
        <strain evidence="2 3">CBS 269.37</strain>
    </source>
</reference>
<keyword evidence="1" id="KW-0812">Transmembrane</keyword>
<dbReference type="Proteomes" id="UP000077002">
    <property type="component" value="Unassembled WGS sequence"/>
</dbReference>
<dbReference type="AlphaFoldDB" id="A0A177FPY8"/>
<name>A0A177FPY8_9EURO</name>
<keyword evidence="1" id="KW-1133">Transmembrane helix</keyword>
<gene>
    <name evidence="2" type="ORF">AYO21_00537</name>
</gene>